<sequence>MNLLNDWIPDQLLQALGWTLVHSIWQWILVAGLLWGALRIFSKKSPQFKYKLSMASLGIGLLVALSTLFYEWSMLTKPGVQSNIVWAAFESQNAVNQEVGLLETWVIWIESQLPFLVNVWFLGAVLFLFRLFNNLSAVRGLRLSSKPSSDSRLDGYLEELSRRLNISRNVSLKISSEGLSPMAFGIFKPMILIPAGLIFQLSPKQIEAILAHELAHIKRNDYLLNLIQSVLEVVFFFHPCFWWINQTAKELRENATDDLAISTGIEPQTLAKALAEVLNYSQQHVPDLALAASKRRNPTLHRIKRMLGFPAQNYPQNPIISLPMLFTLLLTAGILANASQHDSPEKREVLPLVSIENPELDFIAQNQLVEPIMISVKDTTDQEKKVIVIPEKGEQSWTNENGDTYVFRQKNGNQKFQYEIKGDTLIVDGDTIVKGGKSVFIIQGMPEPEFDFESMPKLELDEMIAMPAMPPMPEFPGEFSFEFFGDMKPFVFESGEPMIFDFDGEMFFFPDTAEMTKEELKNWEKDRERKMKEYEEKQKEYEERVKDWSKMVEERAKEFEKQWKENEKEREEQLKMWEKQIAPKLEAWEKEMQAWQQQWKETQAPKMEEFQQKLKEWEKSQAPKIEEFQRKMEEWKKENEAKLQEFHRAMEEKMQKLKETEKDN</sequence>
<dbReference type="CDD" id="cd07341">
    <property type="entry name" value="M56_BlaR1_MecR1_like"/>
    <property type="match status" value="1"/>
</dbReference>
<comment type="caution">
    <text evidence="4">The sequence shown here is derived from an EMBL/GenBank/DDBJ whole genome shotgun (WGS) entry which is preliminary data.</text>
</comment>
<keyword evidence="2" id="KW-1133">Transmembrane helix</keyword>
<keyword evidence="5" id="KW-1185">Reference proteome</keyword>
<dbReference type="InterPro" id="IPR008756">
    <property type="entry name" value="Peptidase_M56"/>
</dbReference>
<feature type="transmembrane region" description="Helical" evidence="2">
    <location>
        <begin position="20"/>
        <end position="38"/>
    </location>
</feature>
<accession>A0ABT2G5R6</accession>
<protein>
    <submittedName>
        <fullName evidence="4">M48 family metalloprotease</fullName>
        <ecNumber evidence="4">3.4.24.-</ecNumber>
    </submittedName>
</protein>
<feature type="transmembrane region" description="Helical" evidence="2">
    <location>
        <begin position="50"/>
        <end position="70"/>
    </location>
</feature>
<evidence type="ECO:0000313" key="4">
    <source>
        <dbReference type="EMBL" id="MCS5490605.1"/>
    </source>
</evidence>
<dbReference type="Gene3D" id="3.30.2010.10">
    <property type="entry name" value="Metalloproteases ('zincins'), catalytic domain"/>
    <property type="match status" value="1"/>
</dbReference>
<name>A0ABT2G5R6_9BACT</name>
<dbReference type="EMBL" id="JANWGH010000002">
    <property type="protein sequence ID" value="MCS5490605.1"/>
    <property type="molecule type" value="Genomic_DNA"/>
</dbReference>
<dbReference type="PANTHER" id="PTHR34978:SF3">
    <property type="entry name" value="SLR0241 PROTEIN"/>
    <property type="match status" value="1"/>
</dbReference>
<dbReference type="Pfam" id="PF05569">
    <property type="entry name" value="Peptidase_M56"/>
    <property type="match status" value="1"/>
</dbReference>
<feature type="coiled-coil region" evidence="1">
    <location>
        <begin position="513"/>
        <end position="580"/>
    </location>
</feature>
<evidence type="ECO:0000313" key="5">
    <source>
        <dbReference type="Proteomes" id="UP001206788"/>
    </source>
</evidence>
<reference evidence="4 5" key="1">
    <citation type="submission" date="2022-08" db="EMBL/GenBank/DDBJ databases">
        <title>Algoriphagus sp. CAU 1643 isolated from mud.</title>
        <authorList>
            <person name="Kim W."/>
        </authorList>
    </citation>
    <scope>NUCLEOTIDE SEQUENCE [LARGE SCALE GENOMIC DNA]</scope>
    <source>
        <strain evidence="4 5">CAU 1643</strain>
    </source>
</reference>
<dbReference type="GO" id="GO:0008237">
    <property type="term" value="F:metallopeptidase activity"/>
    <property type="evidence" value="ECO:0007669"/>
    <property type="project" value="UniProtKB-KW"/>
</dbReference>
<keyword evidence="4" id="KW-0645">Protease</keyword>
<feature type="transmembrane region" description="Helical" evidence="2">
    <location>
        <begin position="113"/>
        <end position="132"/>
    </location>
</feature>
<dbReference type="PANTHER" id="PTHR34978">
    <property type="entry name" value="POSSIBLE SENSOR-TRANSDUCER PROTEIN BLAR"/>
    <property type="match status" value="1"/>
</dbReference>
<proteinExistence type="predicted"/>
<dbReference type="EC" id="3.4.24.-" evidence="4"/>
<keyword evidence="2" id="KW-0812">Transmembrane</keyword>
<dbReference type="RefSeq" id="WP_259414307.1">
    <property type="nucleotide sequence ID" value="NZ_JANWGH010000002.1"/>
</dbReference>
<evidence type="ECO:0000259" key="3">
    <source>
        <dbReference type="Pfam" id="PF05569"/>
    </source>
</evidence>
<keyword evidence="2" id="KW-0472">Membrane</keyword>
<keyword evidence="4" id="KW-0378">Hydrolase</keyword>
<feature type="transmembrane region" description="Helical" evidence="2">
    <location>
        <begin position="222"/>
        <end position="244"/>
    </location>
</feature>
<gene>
    <name evidence="4" type="ORF">NY014_09205</name>
</gene>
<organism evidence="4 5">
    <name type="scientific">Algoriphagus limi</name>
    <dbReference type="NCBI Taxonomy" id="2975273"/>
    <lineage>
        <taxon>Bacteria</taxon>
        <taxon>Pseudomonadati</taxon>
        <taxon>Bacteroidota</taxon>
        <taxon>Cytophagia</taxon>
        <taxon>Cytophagales</taxon>
        <taxon>Cyclobacteriaceae</taxon>
        <taxon>Algoriphagus</taxon>
    </lineage>
</organism>
<keyword evidence="4" id="KW-0482">Metalloprotease</keyword>
<feature type="domain" description="Peptidase M56" evidence="3">
    <location>
        <begin position="108"/>
        <end position="263"/>
    </location>
</feature>
<feature type="coiled-coil region" evidence="1">
    <location>
        <begin position="625"/>
        <end position="663"/>
    </location>
</feature>
<evidence type="ECO:0000256" key="1">
    <source>
        <dbReference type="SAM" id="Coils"/>
    </source>
</evidence>
<evidence type="ECO:0000256" key="2">
    <source>
        <dbReference type="SAM" id="Phobius"/>
    </source>
</evidence>
<keyword evidence="1" id="KW-0175">Coiled coil</keyword>
<dbReference type="Proteomes" id="UP001206788">
    <property type="component" value="Unassembled WGS sequence"/>
</dbReference>
<dbReference type="InterPro" id="IPR052173">
    <property type="entry name" value="Beta-lactam_resp_regulator"/>
</dbReference>